<dbReference type="SUPFAM" id="SSF82693">
    <property type="entry name" value="Multidrug efflux transporter AcrB pore domain, PN1, PN2, PC1 and PC2 subdomains"/>
    <property type="match status" value="2"/>
</dbReference>
<proteinExistence type="predicted"/>
<dbReference type="Gene3D" id="3.30.70.1430">
    <property type="entry name" value="Multidrug efflux transporter AcrB pore domain"/>
    <property type="match status" value="2"/>
</dbReference>
<feature type="transmembrane region" description="Helical" evidence="1">
    <location>
        <begin position="916"/>
        <end position="941"/>
    </location>
</feature>
<feature type="transmembrane region" description="Helical" evidence="1">
    <location>
        <begin position="533"/>
        <end position="553"/>
    </location>
</feature>
<name>A0A7U3ZRV3_RUNSL</name>
<dbReference type="SUPFAM" id="SSF82866">
    <property type="entry name" value="Multidrug efflux transporter AcrB transmembrane domain"/>
    <property type="match status" value="2"/>
</dbReference>
<organism evidence="2 3">
    <name type="scientific">Runella slithyformis (strain ATCC 29530 / DSM 19594 / LMG 11500 / NCIMB 11436 / LSU 4)</name>
    <dbReference type="NCBI Taxonomy" id="761193"/>
    <lineage>
        <taxon>Bacteria</taxon>
        <taxon>Pseudomonadati</taxon>
        <taxon>Bacteroidota</taxon>
        <taxon>Cytophagia</taxon>
        <taxon>Cytophagales</taxon>
        <taxon>Spirosomataceae</taxon>
        <taxon>Runella</taxon>
    </lineage>
</organism>
<dbReference type="Proteomes" id="UP000000493">
    <property type="component" value="Plasmid pRUNSL04"/>
</dbReference>
<sequence>MTLTELAIKRPSLLIVLFLVLALGGIMSYNRLGYEILPRFTPQLLTITTVYPGAAPNEIESQVTKKIEDQLSNQNGIVSINSSSFEGLSLVSLELSNDASLKAVKQDVIAKINSLQSLLPNDAQTPTVSELSFNDLPVLRISATADLTATQFFSELKNRIIPQLSQLDGVGSVELLGGEEREIRVNINQDKISAYGISILQVNQAINNANLDFPTGKIEAGKTQTVIRLTGKFNKIEQLKDLIVATSRMGGTIKLQDIAEVIDSKKDIRNINRLNGKEAVGVQVRKRTDANSVAVSKAVRDKIAELENKYSNINLKFVVAIDTSSFSLEAAEAVQHDLLIAILLVALVMLIFLHSIRNSFIVMVAVPCSLVTAFIIMYLAGYTFNLMTLLAMSLVIGILVDDSIVVLENIYRHLEMGKDARTAAIDGRNEIGFTALSITLVDVVVFVPFLLLTNTTGKLLAPFAAVVVVSTLMSLFVSFTVTPWLASRFAKAEDVKTKKGVWGRFVRSLEIGIEHLSHFYAAALSRCLQHKTITILFIVAMIMGAGQLVRFGFIGDEFVKQGDQREFIIKLEYDKSITFQQNNLTTKQVEDFLREKPYVKSVFANVGGSSDLINLGNSNNQSEINVKIYPNEIVEKATDQAATECQMALQRQFPQIKITSAKPSFLGGNEDDPIEIIFSGENPDSVLAVVKSVEKTVRKIPGAIDTKVSIKEGFPEVNVSLDRDKMAKLGLDINLVGATMQSALAGNDKAKFRDGFDEYDIKVQLDKFDRRNEADVAALSFINNKGQTIRLDQFASLSYGISASKLERKNRRSSVTFKSQVLGTPSGNVADAIQAEMDKMNLPKNIEYSWAGEIKRSKDSTDTLLAVLGIAIILIYLIMVALYDSFIYPFVVLFSIPVALIGALLALALAKSSFSLFTGLGIIMMLGLVAKNGILIVDFTNQLKEKGLNTIDALMESGKTRLRPILMTTLALVFGMIPIAIAKGAGAEWKNGLGWVLIGGLTSSMLLTLIIVPVVYLTVDNIKAWFGKLGANKKKIERMSVAK</sequence>
<dbReference type="AlphaFoldDB" id="A0A7U3ZRV3"/>
<keyword evidence="2" id="KW-0614">Plasmid</keyword>
<keyword evidence="1" id="KW-0472">Membrane</keyword>
<protein>
    <submittedName>
        <fullName evidence="2">Acriflavin resistance protein</fullName>
    </submittedName>
</protein>
<dbReference type="PANTHER" id="PTHR32063">
    <property type="match status" value="1"/>
</dbReference>
<dbReference type="InterPro" id="IPR001036">
    <property type="entry name" value="Acrflvin-R"/>
</dbReference>
<dbReference type="KEGG" id="rsi:Runsl_5798"/>
<feature type="transmembrane region" description="Helical" evidence="1">
    <location>
        <begin position="993"/>
        <end position="1019"/>
    </location>
</feature>
<feature type="transmembrane region" description="Helical" evidence="1">
    <location>
        <begin position="386"/>
        <end position="410"/>
    </location>
</feature>
<feature type="transmembrane region" description="Helical" evidence="1">
    <location>
        <begin position="463"/>
        <end position="486"/>
    </location>
</feature>
<dbReference type="Gene3D" id="3.30.70.1320">
    <property type="entry name" value="Multidrug efflux transporter AcrB pore domain like"/>
    <property type="match status" value="1"/>
</dbReference>
<keyword evidence="1" id="KW-1133">Transmembrane helix</keyword>
<gene>
    <name evidence="2" type="ordered locus">Runsl_5798</name>
</gene>
<feature type="transmembrane region" description="Helical" evidence="1">
    <location>
        <begin position="864"/>
        <end position="883"/>
    </location>
</feature>
<reference evidence="2 3" key="2">
    <citation type="journal article" date="2012" name="Stand. Genomic Sci.">
        <title>Complete genome sequence of the aquatic bacterium Runella slithyformis type strain (LSU 4(T)).</title>
        <authorList>
            <person name="Copeland A."/>
            <person name="Zhang X."/>
            <person name="Misra M."/>
            <person name="Lapidus A."/>
            <person name="Nolan M."/>
            <person name="Lucas S."/>
            <person name="Deshpande S."/>
            <person name="Cheng J.F."/>
            <person name="Tapia R."/>
            <person name="Goodwin L.A."/>
            <person name="Pitluck S."/>
            <person name="Liolios K."/>
            <person name="Pagani I."/>
            <person name="Ivanova N."/>
            <person name="Mikhailova N."/>
            <person name="Pati A."/>
            <person name="Chen A."/>
            <person name="Palaniappan K."/>
            <person name="Land M."/>
            <person name="Hauser L."/>
            <person name="Pan C."/>
            <person name="Jeffries C.D."/>
            <person name="Detter J.C."/>
            <person name="Brambilla E.M."/>
            <person name="Rohde M."/>
            <person name="Djao O.D."/>
            <person name="Goker M."/>
            <person name="Sikorski J."/>
            <person name="Tindall B.J."/>
            <person name="Woyke T."/>
            <person name="Bristow J."/>
            <person name="Eisen J.A."/>
            <person name="Markowitz V."/>
            <person name="Hugenholtz P."/>
            <person name="Kyrpides N.C."/>
            <person name="Klenk H.P."/>
            <person name="Mavromatis K."/>
        </authorList>
    </citation>
    <scope>NUCLEOTIDE SEQUENCE [LARGE SCALE GENOMIC DNA]</scope>
    <source>
        <strain evidence="3">ATCC 29530 / DSM 19594 / LMG 11500 / NCIMB 11436 / LSU 4</strain>
    </source>
</reference>
<feature type="transmembrane region" description="Helical" evidence="1">
    <location>
        <begin position="333"/>
        <end position="353"/>
    </location>
</feature>
<dbReference type="SUPFAM" id="SSF82714">
    <property type="entry name" value="Multidrug efflux transporter AcrB TolC docking domain, DN and DC subdomains"/>
    <property type="match status" value="2"/>
</dbReference>
<evidence type="ECO:0000256" key="1">
    <source>
        <dbReference type="SAM" id="Phobius"/>
    </source>
</evidence>
<dbReference type="EMBL" id="CP002863">
    <property type="protein sequence ID" value="AEI52206.1"/>
    <property type="molecule type" value="Genomic_DNA"/>
</dbReference>
<dbReference type="PRINTS" id="PR00702">
    <property type="entry name" value="ACRIFLAVINRP"/>
</dbReference>
<geneLocation type="plasmid" evidence="2 3">
    <name>pRUNSL04</name>
</geneLocation>
<dbReference type="Gene3D" id="3.30.70.1440">
    <property type="entry name" value="Multidrug efflux transporter AcrB pore domain"/>
    <property type="match status" value="1"/>
</dbReference>
<accession>A0A7U3ZRV3</accession>
<evidence type="ECO:0000313" key="2">
    <source>
        <dbReference type="EMBL" id="AEI52206.1"/>
    </source>
</evidence>
<dbReference type="GO" id="GO:0042910">
    <property type="term" value="F:xenobiotic transmembrane transporter activity"/>
    <property type="evidence" value="ECO:0007669"/>
    <property type="project" value="TreeGrafter"/>
</dbReference>
<dbReference type="PANTHER" id="PTHR32063:SF0">
    <property type="entry name" value="SWARMING MOTILITY PROTEIN SWRC"/>
    <property type="match status" value="1"/>
</dbReference>
<reference evidence="3" key="1">
    <citation type="submission" date="2011-06" db="EMBL/GenBank/DDBJ databases">
        <title>The complete genome of plasmid 4 of Runella slithyformis DSM 19594.</title>
        <authorList>
            <consortium name="US DOE Joint Genome Institute (JGI-PGF)"/>
            <person name="Lucas S."/>
            <person name="Han J."/>
            <person name="Lapidus A."/>
            <person name="Bruce D."/>
            <person name="Goodwin L."/>
            <person name="Pitluck S."/>
            <person name="Peters L."/>
            <person name="Kyrpides N."/>
            <person name="Mavromatis K."/>
            <person name="Ivanova N."/>
            <person name="Ovchinnikova G."/>
            <person name="Zhang X."/>
            <person name="Misra M."/>
            <person name="Detter J.C."/>
            <person name="Tapia R."/>
            <person name="Han C."/>
            <person name="Land M."/>
            <person name="Hauser L."/>
            <person name="Markowitz V."/>
            <person name="Cheng J.-F."/>
            <person name="Hugenholtz P."/>
            <person name="Woyke T."/>
            <person name="Wu D."/>
            <person name="Tindall B."/>
            <person name="Faehrich R."/>
            <person name="Brambilla E."/>
            <person name="Klenk H.-P."/>
            <person name="Eisen J.A."/>
        </authorList>
    </citation>
    <scope>NUCLEOTIDE SEQUENCE [LARGE SCALE GENOMIC DNA]</scope>
    <source>
        <strain evidence="3">ATCC 29530 / DSM 19594 / LMG 11500 / NCIMB 11436 / LSU 4</strain>
        <plasmid evidence="3">pRUNSL04</plasmid>
    </source>
</reference>
<feature type="transmembrane region" description="Helical" evidence="1">
    <location>
        <begin position="962"/>
        <end position="981"/>
    </location>
</feature>
<feature type="transmembrane region" description="Helical" evidence="1">
    <location>
        <begin position="890"/>
        <end position="910"/>
    </location>
</feature>
<keyword evidence="3" id="KW-1185">Reference proteome</keyword>
<dbReference type="Gene3D" id="1.20.1640.10">
    <property type="entry name" value="Multidrug efflux transporter AcrB transmembrane domain"/>
    <property type="match status" value="2"/>
</dbReference>
<dbReference type="Pfam" id="PF00873">
    <property type="entry name" value="ACR_tran"/>
    <property type="match status" value="1"/>
</dbReference>
<feature type="transmembrane region" description="Helical" evidence="1">
    <location>
        <begin position="360"/>
        <end position="380"/>
    </location>
</feature>
<keyword evidence="1" id="KW-0812">Transmembrane</keyword>
<feature type="transmembrane region" description="Helical" evidence="1">
    <location>
        <begin position="431"/>
        <end position="451"/>
    </location>
</feature>
<evidence type="ECO:0000313" key="3">
    <source>
        <dbReference type="Proteomes" id="UP000000493"/>
    </source>
</evidence>
<dbReference type="RefSeq" id="WP_013931318.1">
    <property type="nucleotide sequence ID" value="NC_015705.1"/>
</dbReference>
<dbReference type="InterPro" id="IPR027463">
    <property type="entry name" value="AcrB_DN_DC_subdom"/>
</dbReference>
<dbReference type="Gene3D" id="3.30.2090.10">
    <property type="entry name" value="Multidrug efflux transporter AcrB TolC docking domain, DN and DC subdomains"/>
    <property type="match status" value="2"/>
</dbReference>
<dbReference type="GO" id="GO:0005886">
    <property type="term" value="C:plasma membrane"/>
    <property type="evidence" value="ECO:0007669"/>
    <property type="project" value="TreeGrafter"/>
</dbReference>